<evidence type="ECO:0000313" key="8">
    <source>
        <dbReference type="Proteomes" id="UP000836841"/>
    </source>
</evidence>
<keyword evidence="4 6" id="KW-1133">Transmembrane helix</keyword>
<dbReference type="PANTHER" id="PTHR15860:SF27">
    <property type="entry name" value="RING_U-BOX SUPERFAMILY PROTEIN"/>
    <property type="match status" value="1"/>
</dbReference>
<evidence type="ECO:0000256" key="2">
    <source>
        <dbReference type="ARBA" id="ARBA00022692"/>
    </source>
</evidence>
<dbReference type="GO" id="GO:0061630">
    <property type="term" value="F:ubiquitin protein ligase activity"/>
    <property type="evidence" value="ECO:0007669"/>
    <property type="project" value="InterPro"/>
</dbReference>
<accession>A0AAU9T201</accession>
<feature type="non-terminal residue" evidence="7">
    <location>
        <position position="1"/>
    </location>
</feature>
<reference evidence="7 8" key="1">
    <citation type="submission" date="2022-03" db="EMBL/GenBank/DDBJ databases">
        <authorList>
            <person name="Nunn A."/>
            <person name="Chopra R."/>
            <person name="Nunn A."/>
            <person name="Contreras Garrido A."/>
        </authorList>
    </citation>
    <scope>NUCLEOTIDE SEQUENCE [LARGE SCALE GENOMIC DNA]</scope>
</reference>
<keyword evidence="2 6" id="KW-0812">Transmembrane</keyword>
<evidence type="ECO:0000256" key="4">
    <source>
        <dbReference type="ARBA" id="ARBA00022989"/>
    </source>
</evidence>
<keyword evidence="3" id="KW-0833">Ubl conjugation pathway</keyword>
<dbReference type="EMBL" id="OU466862">
    <property type="protein sequence ID" value="CAH2074705.1"/>
    <property type="molecule type" value="Genomic_DNA"/>
</dbReference>
<protein>
    <submittedName>
        <fullName evidence="7">Uncharacterized protein</fullName>
    </submittedName>
</protein>
<keyword evidence="5 6" id="KW-0472">Membrane</keyword>
<dbReference type="AlphaFoldDB" id="A0AAU9T201"/>
<keyword evidence="8" id="KW-1185">Reference proteome</keyword>
<feature type="transmembrane region" description="Helical" evidence="6">
    <location>
        <begin position="150"/>
        <end position="166"/>
    </location>
</feature>
<comment type="subcellular location">
    <subcellularLocation>
        <location evidence="1">Membrane</location>
        <topology evidence="1">Multi-pass membrane protein</topology>
    </subcellularLocation>
</comment>
<evidence type="ECO:0000313" key="7">
    <source>
        <dbReference type="EMBL" id="CAH2074705.1"/>
    </source>
</evidence>
<dbReference type="PANTHER" id="PTHR15860">
    <property type="entry name" value="UNCHARACTERIZED RING FINGER-CONTAINING PROTEIN"/>
    <property type="match status" value="1"/>
</dbReference>
<evidence type="ECO:0000256" key="3">
    <source>
        <dbReference type="ARBA" id="ARBA00022786"/>
    </source>
</evidence>
<evidence type="ECO:0000256" key="1">
    <source>
        <dbReference type="ARBA" id="ARBA00004141"/>
    </source>
</evidence>
<dbReference type="GO" id="GO:0016020">
    <property type="term" value="C:membrane"/>
    <property type="evidence" value="ECO:0007669"/>
    <property type="project" value="UniProtKB-SubCell"/>
</dbReference>
<organism evidence="7 8">
    <name type="scientific">Thlaspi arvense</name>
    <name type="common">Field penny-cress</name>
    <dbReference type="NCBI Taxonomy" id="13288"/>
    <lineage>
        <taxon>Eukaryota</taxon>
        <taxon>Viridiplantae</taxon>
        <taxon>Streptophyta</taxon>
        <taxon>Embryophyta</taxon>
        <taxon>Tracheophyta</taxon>
        <taxon>Spermatophyta</taxon>
        <taxon>Magnoliopsida</taxon>
        <taxon>eudicotyledons</taxon>
        <taxon>Gunneridae</taxon>
        <taxon>Pentapetalae</taxon>
        <taxon>rosids</taxon>
        <taxon>malvids</taxon>
        <taxon>Brassicales</taxon>
        <taxon>Brassicaceae</taxon>
        <taxon>Thlaspideae</taxon>
        <taxon>Thlaspi</taxon>
    </lineage>
</organism>
<dbReference type="Proteomes" id="UP000836841">
    <property type="component" value="Chromosome 6"/>
</dbReference>
<sequence>METSATNHDAFRGSPRRNSILSASNIIQAPISTLLEYSGLFRTRTSPSQEAETLVSDDSAGISNGEVAIRIIGNGEQDAETDNNGPREASAHDHTEVLGSDRIHLKTKGLRFQQAARGSANSSLFFAAPGGFIRSICSILLLFVSSSTTWFILSHGLAYVIDFCLLPDRFRSSRGAYLGVNRSLLRSVLPAPVMVWDVYIVSLLEARIIQKPLLVSDDGFIYCDFQAQLQLLKEGSIILYGIERALSTQRVHYGSYATTEQDVEGMYFCLGEGLRERGRVLCAAALVKPADLKSFGDGSTSLFFPDILIKAHTTDSKVQKSPQDSPAHFASLL</sequence>
<proteinExistence type="predicted"/>
<evidence type="ECO:0000256" key="5">
    <source>
        <dbReference type="ARBA" id="ARBA00023136"/>
    </source>
</evidence>
<dbReference type="InterPro" id="IPR044235">
    <property type="entry name" value="RNFT1/2"/>
</dbReference>
<name>A0AAU9T201_THLAR</name>
<gene>
    <name evidence="7" type="ORF">TAV2_LOCUS20772</name>
</gene>
<dbReference type="GO" id="GO:1904294">
    <property type="term" value="P:positive regulation of ERAD pathway"/>
    <property type="evidence" value="ECO:0007669"/>
    <property type="project" value="InterPro"/>
</dbReference>
<evidence type="ECO:0000256" key="6">
    <source>
        <dbReference type="SAM" id="Phobius"/>
    </source>
</evidence>